<dbReference type="RefSeq" id="WP_025408768.1">
    <property type="nucleotide sequence ID" value="NZ_CP005756.1"/>
</dbReference>
<name>W5SX97_9SPIR</name>
<gene>
    <name evidence="2" type="ORF">BCO_0008900</name>
</gene>
<sequence length="451" mass="50306">MNDTNFTIKFKGVLDHAITRKALEQDIAKLEKLIKPKRTSLGSTKDILKHNLSQKKTELSKQTKYERLRENVEKFRLKETKKLVKLGYKFEDARKKAFKRSLMSDKDMRQLEYEEMKSGKHKDAALRKAMKKRMSAGGGPGVGGIALGTALGAAVGGAAAMVAQGAFDFALGALEKKAKVSKLGAVTSRLFTKGEKSLIDQNLKDLSGFEGDLEREEFLNAAGVLRKELQFLGQNTQQNLQSAVMFAARLKSTGVVEDSSSAVTAVVEFLQGKSGPLYDIMSSFKEFTNKYNEQSKMEYNTLATSQALEYRVDQLKEVIKDWNLLGIPNYTSTTEKTKSSIKKTQEKVSELTSKALQPLLDAVLKIVEWAEGFSFKTHISDPLIESLKSFFGNINEWLKKMTMKMLKLVLPSWVYKSFFGSDDETDHSHSPLSSTDTETKLETDASIKTPG</sequence>
<feature type="region of interest" description="Disordered" evidence="1">
    <location>
        <begin position="423"/>
        <end position="451"/>
    </location>
</feature>
<accession>W5SX97</accession>
<dbReference type="InterPro" id="IPR008478">
    <property type="entry name" value="DUF759_BOR_spp"/>
</dbReference>
<proteinExistence type="predicted"/>
<organism evidence="2">
    <name type="scientific">Borrelia coriaceae ATCC 43381</name>
    <dbReference type="NCBI Taxonomy" id="1408429"/>
    <lineage>
        <taxon>Bacteria</taxon>
        <taxon>Pseudomonadati</taxon>
        <taxon>Spirochaetota</taxon>
        <taxon>Spirochaetia</taxon>
        <taxon>Spirochaetales</taxon>
        <taxon>Borreliaceae</taxon>
        <taxon>Borrelia</taxon>
    </lineage>
</organism>
<dbReference type="HOGENOM" id="CLU_036579_0_0_12"/>
<keyword evidence="2" id="KW-0614">Plasmid</keyword>
<dbReference type="Pfam" id="PF05537">
    <property type="entry name" value="DUF759"/>
    <property type="match status" value="1"/>
</dbReference>
<reference evidence="2" key="1">
    <citation type="submission" date="2013-04" db="EMBL/GenBank/DDBJ databases">
        <title>Comparative Genomics of Relapsing Fever Spirochetes.</title>
        <authorList>
            <person name="Schwan T.G."/>
            <person name="Raffel S.J."/>
            <person name="Porcella S.F."/>
            <person name="Martens C.A."/>
            <person name="Bruno D.P."/>
            <person name="Ricklefs S.M."/>
            <person name="Barbian K.B."/>
        </authorList>
    </citation>
    <scope>NUCLEOTIDE SEQUENCE</scope>
    <source>
        <strain evidence="2">Co53</strain>
        <plasmid evidence="2">unnamed</plasmid>
    </source>
</reference>
<evidence type="ECO:0000256" key="1">
    <source>
        <dbReference type="SAM" id="MobiDB-lite"/>
    </source>
</evidence>
<protein>
    <submittedName>
        <fullName evidence="2">Uncharacterized protein</fullName>
    </submittedName>
</protein>
<dbReference type="OrthoDB" id="351082at2"/>
<evidence type="ECO:0000313" key="2">
    <source>
        <dbReference type="EMBL" id="AHH11520.1"/>
    </source>
</evidence>
<dbReference type="AlphaFoldDB" id="W5SX97"/>
<geneLocation type="plasmid" evidence="2">
    <name>unnamed</name>
</geneLocation>
<dbReference type="EMBL" id="CP005756">
    <property type="protein sequence ID" value="AHH11520.1"/>
    <property type="molecule type" value="Genomic_DNA"/>
</dbReference>